<dbReference type="Gene3D" id="3.30.559.70">
    <property type="entry name" value="Choline/Carnitine o-acyltransferase, domain 2"/>
    <property type="match status" value="1"/>
</dbReference>
<dbReference type="PANTHER" id="PTHR22589:SF55">
    <property type="entry name" value="CARNITINE O-PALMITOYLTRANSFERASE 1, BRAIN ISOFORM"/>
    <property type="match status" value="1"/>
</dbReference>
<evidence type="ECO:0000259" key="6">
    <source>
        <dbReference type="Pfam" id="PF00755"/>
    </source>
</evidence>
<dbReference type="SUPFAM" id="SSF52777">
    <property type="entry name" value="CoA-dependent acyltransferases"/>
    <property type="match status" value="2"/>
</dbReference>
<dbReference type="PANTHER" id="PTHR22589">
    <property type="entry name" value="CARNITINE O-ACYLTRANSFERASE"/>
    <property type="match status" value="1"/>
</dbReference>
<reference evidence="7" key="1">
    <citation type="submission" date="2020-03" db="EMBL/GenBank/DDBJ databases">
        <title>Melopsittacus undulatus (budgerigar) genome, bMelUnd1, maternal haplotype with Z.</title>
        <authorList>
            <person name="Gedman G."/>
            <person name="Mountcastle J."/>
            <person name="Haase B."/>
            <person name="Formenti G."/>
            <person name="Wright T."/>
            <person name="Apodaca J."/>
            <person name="Pelan S."/>
            <person name="Chow W."/>
            <person name="Rhie A."/>
            <person name="Howe K."/>
            <person name="Fedrigo O."/>
            <person name="Jarvis E.D."/>
        </authorList>
    </citation>
    <scope>NUCLEOTIDE SEQUENCE [LARGE SCALE GENOMIC DNA]</scope>
</reference>
<dbReference type="AlphaFoldDB" id="A0A8V5GTB4"/>
<accession>A0A8V5GTB4</accession>
<evidence type="ECO:0000256" key="4">
    <source>
        <dbReference type="SAM" id="MobiDB-lite"/>
    </source>
</evidence>
<evidence type="ECO:0000313" key="8">
    <source>
        <dbReference type="Proteomes" id="UP000694405"/>
    </source>
</evidence>
<dbReference type="Proteomes" id="UP000694405">
    <property type="component" value="Chromosome 27"/>
</dbReference>
<keyword evidence="8" id="KW-1185">Reference proteome</keyword>
<reference evidence="7" key="3">
    <citation type="submission" date="2025-09" db="UniProtKB">
        <authorList>
            <consortium name="Ensembl"/>
        </authorList>
    </citation>
    <scope>IDENTIFICATION</scope>
</reference>
<feature type="transmembrane region" description="Helical" evidence="5">
    <location>
        <begin position="82"/>
        <end position="102"/>
    </location>
</feature>
<dbReference type="GO" id="GO:0004095">
    <property type="term" value="F:carnitine O-palmitoyltransferase activity"/>
    <property type="evidence" value="ECO:0007669"/>
    <property type="project" value="TreeGrafter"/>
</dbReference>
<reference evidence="7" key="2">
    <citation type="submission" date="2025-08" db="UniProtKB">
        <authorList>
            <consortium name="Ensembl"/>
        </authorList>
    </citation>
    <scope>IDENTIFICATION</scope>
</reference>
<keyword evidence="5" id="KW-1133">Transmembrane helix</keyword>
<proteinExistence type="inferred from homology"/>
<gene>
    <name evidence="7" type="primary">LOC117437759</name>
</gene>
<feature type="transmembrane region" description="Helical" evidence="5">
    <location>
        <begin position="122"/>
        <end position="144"/>
    </location>
</feature>
<comment type="similarity">
    <text evidence="1">Belongs to the carnitine/choline acetyltransferase family.</text>
</comment>
<keyword evidence="5" id="KW-0472">Membrane</keyword>
<evidence type="ECO:0000256" key="3">
    <source>
        <dbReference type="ARBA" id="ARBA00023315"/>
    </source>
</evidence>
<feature type="region of interest" description="Disordered" evidence="4">
    <location>
        <begin position="1"/>
        <end position="25"/>
    </location>
</feature>
<evidence type="ECO:0000256" key="1">
    <source>
        <dbReference type="ARBA" id="ARBA00005232"/>
    </source>
</evidence>
<evidence type="ECO:0000313" key="7">
    <source>
        <dbReference type="Ensembl" id="ENSMUNP00000023237.1"/>
    </source>
</evidence>
<dbReference type="InterPro" id="IPR042231">
    <property type="entry name" value="Cho/carn_acyl_trans_2"/>
</dbReference>
<keyword evidence="2" id="KW-0808">Transferase</keyword>
<dbReference type="Ensembl" id="ENSMUNT00000032839.1">
    <property type="protein sequence ID" value="ENSMUNP00000023237.1"/>
    <property type="gene ID" value="ENSMUNG00000021522.1"/>
</dbReference>
<organism evidence="7 8">
    <name type="scientific">Melopsittacus undulatus</name>
    <name type="common">Budgerigar</name>
    <name type="synonym">Psittacus undulatus</name>
    <dbReference type="NCBI Taxonomy" id="13146"/>
    <lineage>
        <taxon>Eukaryota</taxon>
        <taxon>Metazoa</taxon>
        <taxon>Chordata</taxon>
        <taxon>Craniata</taxon>
        <taxon>Vertebrata</taxon>
        <taxon>Euteleostomi</taxon>
        <taxon>Archelosauria</taxon>
        <taxon>Archosauria</taxon>
        <taxon>Dinosauria</taxon>
        <taxon>Saurischia</taxon>
        <taxon>Theropoda</taxon>
        <taxon>Coelurosauria</taxon>
        <taxon>Aves</taxon>
        <taxon>Neognathae</taxon>
        <taxon>Neoaves</taxon>
        <taxon>Telluraves</taxon>
        <taxon>Australaves</taxon>
        <taxon>Psittaciformes</taxon>
        <taxon>Psittaculidae</taxon>
        <taxon>Melopsittacus</taxon>
    </lineage>
</organism>
<dbReference type="InterPro" id="IPR000542">
    <property type="entry name" value="Carn_acyl_trans"/>
</dbReference>
<dbReference type="Gene3D" id="3.30.559.10">
    <property type="entry name" value="Chloramphenicol acetyltransferase-like domain"/>
    <property type="match status" value="1"/>
</dbReference>
<evidence type="ECO:0000256" key="5">
    <source>
        <dbReference type="SAM" id="Phobius"/>
    </source>
</evidence>
<dbReference type="GO" id="GO:0009437">
    <property type="term" value="P:carnitine metabolic process"/>
    <property type="evidence" value="ECO:0007669"/>
    <property type="project" value="TreeGrafter"/>
</dbReference>
<dbReference type="InterPro" id="IPR039551">
    <property type="entry name" value="Cho/carn_acyl_trans"/>
</dbReference>
<protein>
    <recommendedName>
        <fullName evidence="6">Choline/carnitine acyltransferase domain-containing protein</fullName>
    </recommendedName>
</protein>
<feature type="domain" description="Choline/carnitine acyltransferase" evidence="6">
    <location>
        <begin position="193"/>
        <end position="749"/>
    </location>
</feature>
<dbReference type="InterPro" id="IPR023213">
    <property type="entry name" value="CAT-like_dom_sf"/>
</dbReference>
<keyword evidence="3" id="KW-0012">Acyltransferase</keyword>
<evidence type="ECO:0000256" key="2">
    <source>
        <dbReference type="ARBA" id="ARBA00022679"/>
    </source>
</evidence>
<sequence length="760" mass="80055">MRRRGRGLGSAPPPPAGVAGSDPAEAASMAEAAPVAAFGASLWGRGSLAMGQDVGQGPLRCLGRELLGSVGRRLRRLRAHPAGLRTWLFLGGALGLCEAVGLDPSMGLVAAIAGGLPHSSPLPGAALALLLFTSGLWLLLGLILRLGLRLLLGGTGTAVGRAGDPPRLWMALVRMFVGRRPRLRSCQGVLPPLPLPPLPHTVHRAVSSLQALGPGGGRDQVPALAQSFLGGPGPQLQRWLRLRQWALPSYLGDLWDEQVHLGGRDPLPASGNYYLMDLPGPPPTPLQAARAANAVCALLSFRSRVSSGTLPAVLFRGSLPTCSAQYERLFNTTRVPGETCDRLQRGGGAGHVAALRGGRLFLVPVGRGLAPRALQRRFERVLRASGGGAGAGVMTSARRSAWAQVRAVLQSGGPSSAALRALEEAPFVVALDPPPGPPPNGHRDPPSDGDLDAEAKELLLGPCYNRWFDKSLTLIVFSTGRMGLNVEHSWGDPPVVGHLWEYTLATDLELGYEANGDCREGPEEEPGVPPPQHLQWNIPDECLPALGVALDTWQALEADLQVHVATFVPPPELPPPPDGLVQVALQLAVVRERGACLTYEAVPTWLFLEGRAEAARGCGRPLLELAAAMEQTNASRSLRRRLLQGALRDVLARMRAAAAGAGLDRHLHALAAVARQMRLHPPLLEEVLSQPWALAYSPAPRAEPPLLPRPLCPGGAGFAPPHPDAYGVSYAQGRGGSILFHVSCRASSPITVWGGGGGTP</sequence>
<name>A0A8V5GTB4_MELUD</name>
<dbReference type="GO" id="GO:0005739">
    <property type="term" value="C:mitochondrion"/>
    <property type="evidence" value="ECO:0007669"/>
    <property type="project" value="TreeGrafter"/>
</dbReference>
<dbReference type="Pfam" id="PF00755">
    <property type="entry name" value="Carn_acyltransf"/>
    <property type="match status" value="1"/>
</dbReference>
<keyword evidence="5" id="KW-0812">Transmembrane</keyword>
<dbReference type="GO" id="GO:0006631">
    <property type="term" value="P:fatty acid metabolic process"/>
    <property type="evidence" value="ECO:0007669"/>
    <property type="project" value="TreeGrafter"/>
</dbReference>
<feature type="region of interest" description="Disordered" evidence="4">
    <location>
        <begin position="430"/>
        <end position="452"/>
    </location>
</feature>